<accession>A0A814GKR1</accession>
<dbReference type="PROSITE" id="PS50082">
    <property type="entry name" value="WD_REPEATS_2"/>
    <property type="match status" value="1"/>
</dbReference>
<sequence>MNSNSWQHPFVNIFKHFEINSSKKCVKQGDVSPIMDRDLKSTVYRIRGLIPANNYIQFPSQSSNQNLGLLGRLFYILFRPIYDKYFCIHIDILTHEQHLIHISLSNMYREFKVTQTSIQFPYMTTGTDIHWSVLCLDLHTILSTYMTNEHFHMIKLFQLSGNMLVKNCFSSQFLYEPGIDNDTAKRTGLTRAGICSLPRELSYPITKGESWHDRYDFIMFPNSSSLMGKNQNEPFDKVGNVRLPTPRKFDIDNENYNQIEDDEISPLTVQTTLVNGQINRSITDFAHITHRSASLGDNQLNWRTYDNPIENFPSLPILPHNNNNNDGIHLFINPQTIPSSSSIIDDSNYDLALTTEHSQQSHLKTLLPDPILRLRTVIGLDNEFSNLLWTPFDKVGNVRLPTPRKFEIDNENYNQIEDDEISPLTVHTTLVNGQINRSITDFAHITHRSASLGDNQLNWRTYDNPIENFPSLPILPHNNNNNNDGIHLFINPQTIPSSSSIIDDSNYDLALTTEHSQQSHLITLLPDPILRLRTVIGLDNEFSNLLWAQDGNYILYSSNALVVQMHVETQQQWFFIGHTDRISAMAYNHNSSLLATIQTGQNAIVRLWKFETRHCINAGRVLNTCDLYAIDFSTGNSSLSLLIVGHDEQSRTVICIYNISNVYKGSIELISRATTDASITHIRFVPNSLMNFISIGFDNIRFWHITNENDLKSINIFVNNHDHFEYTDLQFDNLCHNKINELIVYIATKTGHILELLYEEKRVITIHYLSDKLKTNKESLFSISKLVCTDNFCLTGSKDGYVRVWSRDFTQVYIEAKYDQTISGLILSSDQTRVLISTISGLLNILNLITKVHSNLMRTHTKFITDIDYDDTRKQMISVGQDGTIRIWNFRTGKQLSEFTSEKDIPLIVVYTPDRQMFACGFNNGTIKIFDLNTSIISNEIKHHNISITGLLYSHNGLYLISCDEEGDLCLSDVTDNYRLLKSIGKALVISKQGPMPLSLSPDGKYIVYIGPTEFIVTIIETNTLNQILRIDISSCTFMTKNHRTIISSESAIFARFTPNRHLLVATINMKLLKFDSYTGKLLNIIDDIHKRSFDSLALSSDSQYLITSGDNMLKFWNANMELDINFQSFVGHSNQVRKILFTDDNMNVISIGDSILVWDVLAWNTEQPIMPNNAQCIVPPQSVMTKILENITVETKSNRPGILRNSQQTIDKTVIITQGEKKMIKNKLPAQRSNNEDSLSSPPIQRHFIQRTNHSHLAKKRYVAPTNQESLKLQSIIGYNGNGRENLVWYPDTSFFAYTVGCNIIVEDLNNNHQTILTGHTEEISTMTLSNNGMILASAQCSISKKKDELQSKIIIWDTKILRQKLYFNQSVQAIQSMAFSKDDRYLITIGNYIKPIVTLWSTKNYSHLLNWQDDFSSYYINCVAWSSTRSNEFCLGGSHSTIRICTINEQTTNDDNISLQVINGKIPLIVNENTQKTCDITACNYLTSSINLVLCATNTGFITCWNSRLCLCVLHWKADLNEITYIATIKNKLLTGSSTGCLKLWNIENLEMNLGQLNTIDSNYGLIIQDEFQLDDGIISGSFDHIFDMGIVGTSCGSLWYICWTTDRSKTRLVVSHTDKITGLIPIEDTHIVTCSHDGTIRIFQLDDRNEILRFNTNGLKVTCLTSWNDSIVPTLKLSYSTSLMKNIKSNIKSIIAGYDDGTVRIFNLLHEQMILKLQPHTCSVTAIHVPLHTTISLSGAEDGSVAISNLVQGQLLRVLNEHLGSASICSIDSKKYFENNSYLWLITSHDRRVSLWKSNQQFDQCLLIDWLTFSASDTTNNWQSLPPSLARFIDTNTILYTGYGINKSIQIYNIDTKQIIRTISLSQWCLCFDLSNHFIAIGTNERLVQLKDYTQETFQDFIGNNDIISNIKFNKSNDLLITTSSNEIFIWKIVLN</sequence>
<feature type="repeat" description="WD" evidence="3">
    <location>
        <begin position="857"/>
        <end position="898"/>
    </location>
</feature>
<feature type="domain" description="WDR90 4th beta-propeller" evidence="5">
    <location>
        <begin position="1630"/>
        <end position="1936"/>
    </location>
</feature>
<dbReference type="InterPro" id="IPR007714">
    <property type="entry name" value="CFA20_dom"/>
</dbReference>
<evidence type="ECO:0000256" key="3">
    <source>
        <dbReference type="PROSITE-ProRule" id="PRU00221"/>
    </source>
</evidence>
<dbReference type="Pfam" id="PF05018">
    <property type="entry name" value="CFA20_dom"/>
    <property type="match status" value="1"/>
</dbReference>
<dbReference type="InterPro" id="IPR055440">
    <property type="entry name" value="Beta-prop_WDR90_4th"/>
</dbReference>
<dbReference type="PANTHER" id="PTHR13720">
    <property type="entry name" value="WD-40 REPEAT PROTEIN"/>
    <property type="match status" value="1"/>
</dbReference>
<dbReference type="InterPro" id="IPR036322">
    <property type="entry name" value="WD40_repeat_dom_sf"/>
</dbReference>
<dbReference type="PROSITE" id="PS00678">
    <property type="entry name" value="WD_REPEATS_1"/>
    <property type="match status" value="1"/>
</dbReference>
<dbReference type="PANTHER" id="PTHR13720:SF24">
    <property type="entry name" value="WD REPEAT-CONTAINING PROTEIN 90"/>
    <property type="match status" value="1"/>
</dbReference>
<keyword evidence="2" id="KW-0677">Repeat</keyword>
<dbReference type="InterPro" id="IPR011047">
    <property type="entry name" value="Quinoprotein_ADH-like_sf"/>
</dbReference>
<comment type="caution">
    <text evidence="7">The sequence shown here is derived from an EMBL/GenBank/DDBJ whole genome shotgun (WGS) entry which is preliminary data.</text>
</comment>
<evidence type="ECO:0000313" key="8">
    <source>
        <dbReference type="Proteomes" id="UP000663845"/>
    </source>
</evidence>
<dbReference type="InterPro" id="IPR015943">
    <property type="entry name" value="WD40/YVTN_repeat-like_dom_sf"/>
</dbReference>
<protein>
    <recommendedName>
        <fullName evidence="9">WD repeat-containing protein</fullName>
    </recommendedName>
</protein>
<dbReference type="Pfam" id="PF00400">
    <property type="entry name" value="WD40"/>
    <property type="match status" value="1"/>
</dbReference>
<dbReference type="SUPFAM" id="SSF50978">
    <property type="entry name" value="WD40 repeat-like"/>
    <property type="match status" value="4"/>
</dbReference>
<dbReference type="GO" id="GO:0005929">
    <property type="term" value="C:cilium"/>
    <property type="evidence" value="ECO:0007669"/>
    <property type="project" value="UniProtKB-ARBA"/>
</dbReference>
<dbReference type="Pfam" id="PF23393">
    <property type="entry name" value="Beta-prop_WDR90_POC16_2nd"/>
    <property type="match status" value="1"/>
</dbReference>
<evidence type="ECO:0000259" key="4">
    <source>
        <dbReference type="Pfam" id="PF05018"/>
    </source>
</evidence>
<reference evidence="7" key="1">
    <citation type="submission" date="2021-02" db="EMBL/GenBank/DDBJ databases">
        <authorList>
            <person name="Nowell W R."/>
        </authorList>
    </citation>
    <scope>NUCLEOTIDE SEQUENCE</scope>
</reference>
<name>A0A814GKR1_9BILA</name>
<feature type="domain" description="CFA20" evidence="4">
    <location>
        <begin position="1"/>
        <end position="176"/>
    </location>
</feature>
<dbReference type="InterPro" id="IPR001680">
    <property type="entry name" value="WD40_rpt"/>
</dbReference>
<evidence type="ECO:0000259" key="6">
    <source>
        <dbReference type="Pfam" id="PF23393"/>
    </source>
</evidence>
<dbReference type="SMART" id="SM00320">
    <property type="entry name" value="WD40"/>
    <property type="match status" value="19"/>
</dbReference>
<gene>
    <name evidence="7" type="ORF">JYZ213_LOCUS15825</name>
</gene>
<dbReference type="InterPro" id="IPR019775">
    <property type="entry name" value="WD40_repeat_CS"/>
</dbReference>
<dbReference type="Gene3D" id="2.130.10.10">
    <property type="entry name" value="YVTN repeat-like/Quinoprotein amine dehydrogenase"/>
    <property type="match status" value="6"/>
</dbReference>
<evidence type="ECO:0000259" key="5">
    <source>
        <dbReference type="Pfam" id="PF23342"/>
    </source>
</evidence>
<dbReference type="PROSITE" id="PS50294">
    <property type="entry name" value="WD_REPEATS_REGION"/>
    <property type="match status" value="1"/>
</dbReference>
<dbReference type="Pfam" id="PF23342">
    <property type="entry name" value="WDR90_beta-prop_4th"/>
    <property type="match status" value="1"/>
</dbReference>
<organism evidence="7 8">
    <name type="scientific">Adineta steineri</name>
    <dbReference type="NCBI Taxonomy" id="433720"/>
    <lineage>
        <taxon>Eukaryota</taxon>
        <taxon>Metazoa</taxon>
        <taxon>Spiralia</taxon>
        <taxon>Gnathifera</taxon>
        <taxon>Rotifera</taxon>
        <taxon>Eurotatoria</taxon>
        <taxon>Bdelloidea</taxon>
        <taxon>Adinetida</taxon>
        <taxon>Adinetidae</taxon>
        <taxon>Adineta</taxon>
    </lineage>
</organism>
<evidence type="ECO:0000256" key="2">
    <source>
        <dbReference type="ARBA" id="ARBA00022737"/>
    </source>
</evidence>
<dbReference type="InterPro" id="IPR050630">
    <property type="entry name" value="WD_repeat_EMAP"/>
</dbReference>
<keyword evidence="1 3" id="KW-0853">WD repeat</keyword>
<evidence type="ECO:0000256" key="1">
    <source>
        <dbReference type="ARBA" id="ARBA00022574"/>
    </source>
</evidence>
<evidence type="ECO:0000313" key="7">
    <source>
        <dbReference type="EMBL" id="CAF0997912.1"/>
    </source>
</evidence>
<dbReference type="Proteomes" id="UP000663845">
    <property type="component" value="Unassembled WGS sequence"/>
</dbReference>
<dbReference type="EMBL" id="CAJNOG010000139">
    <property type="protein sequence ID" value="CAF0997912.1"/>
    <property type="molecule type" value="Genomic_DNA"/>
</dbReference>
<proteinExistence type="predicted"/>
<dbReference type="SUPFAM" id="SSF50998">
    <property type="entry name" value="Quinoprotein alcohol dehydrogenase-like"/>
    <property type="match status" value="1"/>
</dbReference>
<evidence type="ECO:0008006" key="9">
    <source>
        <dbReference type="Google" id="ProtNLM"/>
    </source>
</evidence>
<dbReference type="InterPro" id="IPR055441">
    <property type="entry name" value="Beta-prop_WDR90_POC16_2nd"/>
</dbReference>
<feature type="domain" description="WDR90/POC16 second beta-propeller" evidence="6">
    <location>
        <begin position="870"/>
        <end position="1160"/>
    </location>
</feature>